<dbReference type="Proteomes" id="UP000252355">
    <property type="component" value="Unassembled WGS sequence"/>
</dbReference>
<gene>
    <name evidence="1" type="ORF">OZSIB_0649</name>
</gene>
<sequence length="62" mass="6940">MDSDASAFMQDAWDLKIKYFHHNKQIWLQSGGPDGQFNNAADVTVTGYSGDDLITSLSRVKF</sequence>
<name>A0A367ZTP3_9BACT</name>
<reference evidence="1 2" key="1">
    <citation type="submission" date="2018-05" db="EMBL/GenBank/DDBJ databases">
        <title>A metagenomic window into the 2 km-deep terrestrial subsurface aquifer revealed taxonomically and functionally diverse microbial community comprising novel uncultured bacterial lineages.</title>
        <authorList>
            <person name="Kadnikov V.V."/>
            <person name="Mardanov A.V."/>
            <person name="Beletsky A.V."/>
            <person name="Banks D."/>
            <person name="Pimenov N.V."/>
            <person name="Frank Y.A."/>
            <person name="Karnachuk O.V."/>
            <person name="Ravin N.V."/>
        </authorList>
    </citation>
    <scope>NUCLEOTIDE SEQUENCE [LARGE SCALE GENOMIC DNA]</scope>
    <source>
        <strain evidence="1">BY5</strain>
    </source>
</reference>
<dbReference type="AlphaFoldDB" id="A0A367ZTP3"/>
<comment type="caution">
    <text evidence="1">The sequence shown here is derived from an EMBL/GenBank/DDBJ whole genome shotgun (WGS) entry which is preliminary data.</text>
</comment>
<proteinExistence type="predicted"/>
<accession>A0A367ZTP3</accession>
<dbReference type="EMBL" id="QOQW01000001">
    <property type="protein sequence ID" value="RCK81515.1"/>
    <property type="molecule type" value="Genomic_DNA"/>
</dbReference>
<organism evidence="1 2">
    <name type="scientific">Candidatus Ozemobacter sibiricus</name>
    <dbReference type="NCBI Taxonomy" id="2268124"/>
    <lineage>
        <taxon>Bacteria</taxon>
        <taxon>Candidatus Ozemobacteria</taxon>
        <taxon>Candidatus Ozemobacterales</taxon>
        <taxon>Candidatus Ozemobacteraceae</taxon>
        <taxon>Candidatus Ozemobacter</taxon>
    </lineage>
</organism>
<protein>
    <submittedName>
        <fullName evidence="1">Uncharacterized protein</fullName>
    </submittedName>
</protein>
<evidence type="ECO:0000313" key="2">
    <source>
        <dbReference type="Proteomes" id="UP000252355"/>
    </source>
</evidence>
<evidence type="ECO:0000313" key="1">
    <source>
        <dbReference type="EMBL" id="RCK81515.1"/>
    </source>
</evidence>